<dbReference type="Proteomes" id="UP000663887">
    <property type="component" value="Unassembled WGS sequence"/>
</dbReference>
<dbReference type="AlphaFoldDB" id="A0A816R067"/>
<sequence length="320" mass="36345">MAKSIGTDGKDLLRKFRDKAFIDNMAKSIGTDGKDLLRKFRDKASIDNMAKSIVTDGKDLLRKFRDKAFIDNMLDQLNQMFIKLNFLDRHLFSGYSNLMQDVQDFKDSLLKLVLESKIHLKVLKDNFDKPRYQKASDEVKLCFIKERLDKIDRATLFDYIKACQKLIQTSLDLHKEYGTAIFKLKYVALKALGFTGIGAIAGFGIGLVLPFCSVIETTCGAAFGLVGGLAYAIYQLGQKMNQIEIVREHLIEINEALKKVQLRLNATRYQLGQSQEELNEQQAGKSFQEVEDLEGYVLATHDEFLQLEPVLMNVKVGEHT</sequence>
<protein>
    <submittedName>
        <fullName evidence="2">Uncharacterized protein</fullName>
    </submittedName>
</protein>
<gene>
    <name evidence="3" type="ORF">UXM345_LOCUS24800</name>
    <name evidence="2" type="ORF">XDN619_LOCUS11947</name>
</gene>
<dbReference type="Proteomes" id="UP000663842">
    <property type="component" value="Unassembled WGS sequence"/>
</dbReference>
<evidence type="ECO:0000256" key="1">
    <source>
        <dbReference type="SAM" id="Phobius"/>
    </source>
</evidence>
<dbReference type="EMBL" id="CAJOBF010004595">
    <property type="protein sequence ID" value="CAF4145222.1"/>
    <property type="molecule type" value="Genomic_DNA"/>
</dbReference>
<keyword evidence="1" id="KW-0812">Transmembrane</keyword>
<organism evidence="2 4">
    <name type="scientific">Rotaria magnacalcarata</name>
    <dbReference type="NCBI Taxonomy" id="392030"/>
    <lineage>
        <taxon>Eukaryota</taxon>
        <taxon>Metazoa</taxon>
        <taxon>Spiralia</taxon>
        <taxon>Gnathifera</taxon>
        <taxon>Rotifera</taxon>
        <taxon>Eurotatoria</taxon>
        <taxon>Bdelloidea</taxon>
        <taxon>Philodinida</taxon>
        <taxon>Philodinidae</taxon>
        <taxon>Rotaria</taxon>
    </lineage>
</organism>
<feature type="transmembrane region" description="Helical" evidence="1">
    <location>
        <begin position="214"/>
        <end position="234"/>
    </location>
</feature>
<dbReference type="EMBL" id="CAJNRG010004659">
    <property type="protein sequence ID" value="CAF2067828.1"/>
    <property type="molecule type" value="Genomic_DNA"/>
</dbReference>
<keyword evidence="1" id="KW-1133">Transmembrane helix</keyword>
<evidence type="ECO:0000313" key="4">
    <source>
        <dbReference type="Proteomes" id="UP000663887"/>
    </source>
</evidence>
<keyword evidence="1" id="KW-0472">Membrane</keyword>
<name>A0A816R067_9BILA</name>
<accession>A0A816R067</accession>
<comment type="caution">
    <text evidence="2">The sequence shown here is derived from an EMBL/GenBank/DDBJ whole genome shotgun (WGS) entry which is preliminary data.</text>
</comment>
<proteinExistence type="predicted"/>
<evidence type="ECO:0000313" key="3">
    <source>
        <dbReference type="EMBL" id="CAF4145222.1"/>
    </source>
</evidence>
<reference evidence="2" key="1">
    <citation type="submission" date="2021-02" db="EMBL/GenBank/DDBJ databases">
        <authorList>
            <person name="Nowell W R."/>
        </authorList>
    </citation>
    <scope>NUCLEOTIDE SEQUENCE</scope>
</reference>
<evidence type="ECO:0000313" key="2">
    <source>
        <dbReference type="EMBL" id="CAF2067828.1"/>
    </source>
</evidence>
<feature type="transmembrane region" description="Helical" evidence="1">
    <location>
        <begin position="187"/>
        <end position="208"/>
    </location>
</feature>